<accession>A0ABX0V9W1</accession>
<protein>
    <submittedName>
        <fullName evidence="2">Uncharacterized protein</fullName>
    </submittedName>
</protein>
<dbReference type="Proteomes" id="UP000707352">
    <property type="component" value="Unassembled WGS sequence"/>
</dbReference>
<evidence type="ECO:0000313" key="2">
    <source>
        <dbReference type="EMBL" id="NIX76483.1"/>
    </source>
</evidence>
<keyword evidence="3" id="KW-1185">Reference proteome</keyword>
<reference evidence="2 3" key="1">
    <citation type="submission" date="2020-03" db="EMBL/GenBank/DDBJ databases">
        <title>The genome sequence of Microvirga sp. c23x22.</title>
        <authorList>
            <person name="Zhang X."/>
        </authorList>
    </citation>
    <scope>NUCLEOTIDE SEQUENCE [LARGE SCALE GENOMIC DNA]</scope>
    <source>
        <strain evidence="3">c23x22</strain>
    </source>
</reference>
<proteinExistence type="predicted"/>
<sequence length="149" mass="16631">MEDRHQMDEAEVEVVAEELAKLGGTTWYPGREQGPVLRVVHERYRDRARAAIAALDRYRAEKTGEPTPSAPEKRSFDQKVDSPALLTPSDNIEVGATVIYRPPGDRRAYPCTVEKITDGHIYLTPQDRSGISWVFTAPGAPETEKETGH</sequence>
<evidence type="ECO:0000256" key="1">
    <source>
        <dbReference type="SAM" id="MobiDB-lite"/>
    </source>
</evidence>
<feature type="region of interest" description="Disordered" evidence="1">
    <location>
        <begin position="58"/>
        <end position="88"/>
    </location>
</feature>
<organism evidence="2 3">
    <name type="scientific">Microvirga terricola</name>
    <dbReference type="NCBI Taxonomy" id="2719797"/>
    <lineage>
        <taxon>Bacteria</taxon>
        <taxon>Pseudomonadati</taxon>
        <taxon>Pseudomonadota</taxon>
        <taxon>Alphaproteobacteria</taxon>
        <taxon>Hyphomicrobiales</taxon>
        <taxon>Methylobacteriaceae</taxon>
        <taxon>Microvirga</taxon>
    </lineage>
</organism>
<dbReference type="EMBL" id="JAATJS010000002">
    <property type="protein sequence ID" value="NIX76483.1"/>
    <property type="molecule type" value="Genomic_DNA"/>
</dbReference>
<gene>
    <name evidence="2" type="ORF">HB375_07610</name>
</gene>
<feature type="compositionally biased region" description="Basic and acidic residues" evidence="1">
    <location>
        <begin position="71"/>
        <end position="80"/>
    </location>
</feature>
<name>A0ABX0V9W1_9HYPH</name>
<comment type="caution">
    <text evidence="2">The sequence shown here is derived from an EMBL/GenBank/DDBJ whole genome shotgun (WGS) entry which is preliminary data.</text>
</comment>
<evidence type="ECO:0000313" key="3">
    <source>
        <dbReference type="Proteomes" id="UP000707352"/>
    </source>
</evidence>